<dbReference type="SUPFAM" id="SSF49785">
    <property type="entry name" value="Galactose-binding domain-like"/>
    <property type="match status" value="1"/>
</dbReference>
<dbReference type="AlphaFoldDB" id="A0A177D364"/>
<reference evidence="1 2" key="1">
    <citation type="submission" date="2016-05" db="EMBL/GenBank/DDBJ databases">
        <title>Comparative analysis of secretome profiles of manganese(II)-oxidizing ascomycete fungi.</title>
        <authorList>
            <consortium name="DOE Joint Genome Institute"/>
            <person name="Zeiner C.A."/>
            <person name="Purvine S.O."/>
            <person name="Zink E.M."/>
            <person name="Wu S."/>
            <person name="Pasa-Tolic L."/>
            <person name="Chaput D.L."/>
            <person name="Haridas S."/>
            <person name="Grigoriev I.V."/>
            <person name="Santelli C.M."/>
            <person name="Hansel C.M."/>
        </authorList>
    </citation>
    <scope>NUCLEOTIDE SEQUENCE [LARGE SCALE GENOMIC DNA]</scope>
    <source>
        <strain evidence="1 2">SRC1lrK2f</strain>
    </source>
</reference>
<accession>A0A177D364</accession>
<dbReference type="GO" id="GO:0005975">
    <property type="term" value="P:carbohydrate metabolic process"/>
    <property type="evidence" value="ECO:0007669"/>
    <property type="project" value="InterPro"/>
</dbReference>
<dbReference type="VEuPathDB" id="FungiDB:CC77DRAFT_579655"/>
<dbReference type="RefSeq" id="XP_018379485.1">
    <property type="nucleotide sequence ID" value="XM_018532329.1"/>
</dbReference>
<sequence>MLGPNAQSESVATPFNDDWSFRCISPSPSQTQEWCPISLPHDAMLSAGCSANAPSSTHGAFFLGGSYMYRKTWHVPESLRGKKTSLLFDGVYRHSRVLVNGTEVGGCVSGWTAFEVDISMAVKYGGDESS</sequence>
<evidence type="ECO:0000313" key="2">
    <source>
        <dbReference type="Proteomes" id="UP000077248"/>
    </source>
</evidence>
<dbReference type="GO" id="GO:0004553">
    <property type="term" value="F:hydrolase activity, hydrolyzing O-glycosyl compounds"/>
    <property type="evidence" value="ECO:0007669"/>
    <property type="project" value="InterPro"/>
</dbReference>
<dbReference type="PANTHER" id="PTHR42732">
    <property type="entry name" value="BETA-GALACTOSIDASE"/>
    <property type="match status" value="1"/>
</dbReference>
<dbReference type="PANTHER" id="PTHR42732:SF1">
    <property type="entry name" value="BETA-MANNOSIDASE"/>
    <property type="match status" value="1"/>
</dbReference>
<keyword evidence="2" id="KW-1185">Reference proteome</keyword>
<proteinExistence type="predicted"/>
<organism evidence="1 2">
    <name type="scientific">Alternaria alternata</name>
    <name type="common">Alternaria rot fungus</name>
    <name type="synonym">Torula alternata</name>
    <dbReference type="NCBI Taxonomy" id="5599"/>
    <lineage>
        <taxon>Eukaryota</taxon>
        <taxon>Fungi</taxon>
        <taxon>Dikarya</taxon>
        <taxon>Ascomycota</taxon>
        <taxon>Pezizomycotina</taxon>
        <taxon>Dothideomycetes</taxon>
        <taxon>Pleosporomycetidae</taxon>
        <taxon>Pleosporales</taxon>
        <taxon>Pleosporineae</taxon>
        <taxon>Pleosporaceae</taxon>
        <taxon>Alternaria</taxon>
        <taxon>Alternaria sect. Alternaria</taxon>
        <taxon>Alternaria alternata complex</taxon>
    </lineage>
</organism>
<dbReference type="Gene3D" id="2.60.120.260">
    <property type="entry name" value="Galactose-binding domain-like"/>
    <property type="match status" value="1"/>
</dbReference>
<dbReference type="EMBL" id="KV441503">
    <property type="protein sequence ID" value="OAG14064.1"/>
    <property type="molecule type" value="Genomic_DNA"/>
</dbReference>
<gene>
    <name evidence="1" type="ORF">CC77DRAFT_579655</name>
</gene>
<dbReference type="Proteomes" id="UP000077248">
    <property type="component" value="Unassembled WGS sequence"/>
</dbReference>
<dbReference type="STRING" id="5599.A0A177D364"/>
<evidence type="ECO:0000313" key="1">
    <source>
        <dbReference type="EMBL" id="OAG14064.1"/>
    </source>
</evidence>
<name>A0A177D364_ALTAL</name>
<protein>
    <submittedName>
        <fullName evidence="1">Galactose-binding like protein</fullName>
    </submittedName>
</protein>
<dbReference type="InterPro" id="IPR051913">
    <property type="entry name" value="GH2_Domain-Containing"/>
</dbReference>
<dbReference type="GeneID" id="29117923"/>
<dbReference type="InterPro" id="IPR008979">
    <property type="entry name" value="Galactose-bd-like_sf"/>
</dbReference>
<dbReference type="KEGG" id="aalt:CC77DRAFT_579655"/>